<dbReference type="PROSITE" id="PS51257">
    <property type="entry name" value="PROKAR_LIPOPROTEIN"/>
    <property type="match status" value="1"/>
</dbReference>
<keyword evidence="2" id="KW-1185">Reference proteome</keyword>
<comment type="caution">
    <text evidence="1">The sequence shown here is derived from an EMBL/GenBank/DDBJ whole genome shotgun (WGS) entry which is preliminary data.</text>
</comment>
<dbReference type="AlphaFoldDB" id="A0A937A0Y7"/>
<accession>A0A937A0Y7</accession>
<dbReference type="Proteomes" id="UP000651057">
    <property type="component" value="Unassembled WGS sequence"/>
</dbReference>
<evidence type="ECO:0000313" key="1">
    <source>
        <dbReference type="EMBL" id="MBL0683015.1"/>
    </source>
</evidence>
<gene>
    <name evidence="1" type="ORF">JJQ60_05780</name>
</gene>
<protein>
    <recommendedName>
        <fullName evidence="3">Lipocalin-like domain-containing protein</fullName>
    </recommendedName>
</protein>
<organism evidence="1 2">
    <name type="scientific">Aquimarina mytili</name>
    <dbReference type="NCBI Taxonomy" id="874423"/>
    <lineage>
        <taxon>Bacteria</taxon>
        <taxon>Pseudomonadati</taxon>
        <taxon>Bacteroidota</taxon>
        <taxon>Flavobacteriia</taxon>
        <taxon>Flavobacteriales</taxon>
        <taxon>Flavobacteriaceae</taxon>
        <taxon>Aquimarina</taxon>
    </lineage>
</organism>
<evidence type="ECO:0000313" key="2">
    <source>
        <dbReference type="Proteomes" id="UP000651057"/>
    </source>
</evidence>
<dbReference type="EMBL" id="JAERQJ010000002">
    <property type="protein sequence ID" value="MBL0683015.1"/>
    <property type="molecule type" value="Genomic_DNA"/>
</dbReference>
<evidence type="ECO:0008006" key="3">
    <source>
        <dbReference type="Google" id="ProtNLM"/>
    </source>
</evidence>
<proteinExistence type="predicted"/>
<sequence>MKYLTYILIFITLFSCKNDDDATVNIPDVNTFGLEGKWNLVAVTGGFLGVDHIFESGTIVWDFDETSKIITVVNNNSDTNLEDSLPTGTYNYSIQTLDDVQELIINDISIGNLSLNNNTLIIDEQFRDGFLFTFQR</sequence>
<reference evidence="1" key="1">
    <citation type="submission" date="2021-01" db="EMBL/GenBank/DDBJ databases">
        <authorList>
            <person name="Zhong Y.L."/>
        </authorList>
    </citation>
    <scope>NUCLEOTIDE SEQUENCE</scope>
    <source>
        <strain evidence="1">KCTC 23302</strain>
    </source>
</reference>
<name>A0A937A0Y7_9FLAO</name>
<dbReference type="RefSeq" id="WP_201917616.1">
    <property type="nucleotide sequence ID" value="NZ_BAABAX010000023.1"/>
</dbReference>